<dbReference type="KEGG" id="ddl:Desdi_0624"/>
<organism evidence="1 2">
    <name type="scientific">Desulfitobacterium dichloroeliminans (strain LMG P-21439 / DCA1)</name>
    <dbReference type="NCBI Taxonomy" id="871963"/>
    <lineage>
        <taxon>Bacteria</taxon>
        <taxon>Bacillati</taxon>
        <taxon>Bacillota</taxon>
        <taxon>Clostridia</taxon>
        <taxon>Eubacteriales</taxon>
        <taxon>Desulfitobacteriaceae</taxon>
        <taxon>Desulfitobacterium</taxon>
    </lineage>
</organism>
<gene>
    <name evidence="1" type="ordered locus">Desdi_0624</name>
</gene>
<evidence type="ECO:0000313" key="1">
    <source>
        <dbReference type="EMBL" id="AGA68154.1"/>
    </source>
</evidence>
<dbReference type="EMBL" id="CP003344">
    <property type="protein sequence ID" value="AGA68154.1"/>
    <property type="molecule type" value="Genomic_DNA"/>
</dbReference>
<keyword evidence="2" id="KW-1185">Reference proteome</keyword>
<proteinExistence type="predicted"/>
<protein>
    <submittedName>
        <fullName evidence="1">Uncharacterized protein</fullName>
    </submittedName>
</protein>
<reference evidence="2" key="1">
    <citation type="submission" date="2012-02" db="EMBL/GenBank/DDBJ databases">
        <title>Complete sequence of Desulfitobacterium dichloroeliminans LMG P-21439.</title>
        <authorList>
            <person name="Lucas S."/>
            <person name="Han J."/>
            <person name="Lapidus A."/>
            <person name="Cheng J.-F."/>
            <person name="Goodwin L."/>
            <person name="Pitluck S."/>
            <person name="Peters L."/>
            <person name="Ovchinnikova G."/>
            <person name="Teshima H."/>
            <person name="Detter J.C."/>
            <person name="Han C."/>
            <person name="Tapia R."/>
            <person name="Land M."/>
            <person name="Hauser L."/>
            <person name="Kyrpides N."/>
            <person name="Ivanova N."/>
            <person name="Pagani I."/>
            <person name="Kruse T."/>
            <person name="de Vos W.M."/>
            <person name="Boon N."/>
            <person name="Smidt H."/>
            <person name="Woyke T."/>
        </authorList>
    </citation>
    <scope>NUCLEOTIDE SEQUENCE [LARGE SCALE GENOMIC DNA]</scope>
    <source>
        <strain evidence="2">LMG P-21439 / DCA1</strain>
    </source>
</reference>
<evidence type="ECO:0000313" key="2">
    <source>
        <dbReference type="Proteomes" id="UP000010797"/>
    </source>
</evidence>
<dbReference type="HOGENOM" id="CLU_3409130_0_0_9"/>
<dbReference type="AlphaFoldDB" id="L0F2U2"/>
<accession>L0F2U2</accession>
<dbReference type="STRING" id="871963.Desdi_0624"/>
<name>L0F2U2_DESDL</name>
<dbReference type="Proteomes" id="UP000010797">
    <property type="component" value="Chromosome"/>
</dbReference>
<sequence length="29" mass="3174">MGNFLGKVKDYTASLGETPNDDKKSQCIL</sequence>